<evidence type="ECO:0000313" key="5">
    <source>
        <dbReference type="Proteomes" id="UP000017840"/>
    </source>
</evidence>
<dbReference type="PANTHER" id="PTHR34236">
    <property type="entry name" value="DIMETHYL SULFOXIDE REDUCTASE TRANSCRIPTIONAL ACTIVATOR"/>
    <property type="match status" value="1"/>
</dbReference>
<dbReference type="AlphaFoldDB" id="V4HBG8"/>
<dbReference type="eggNOG" id="arCOG02274">
    <property type="taxonomic scope" value="Archaea"/>
</dbReference>
<protein>
    <recommendedName>
        <fullName evidence="3">HTH bat-type domain-containing protein</fullName>
    </recommendedName>
</protein>
<comment type="caution">
    <text evidence="4">The sequence shown here is derived from an EMBL/GenBank/DDBJ whole genome shotgun (WGS) entry which is preliminary data.</text>
</comment>
<evidence type="ECO:0000313" key="4">
    <source>
        <dbReference type="EMBL" id="ESP87388.1"/>
    </source>
</evidence>
<proteinExistence type="predicted"/>
<feature type="domain" description="HTH bat-type" evidence="3">
    <location>
        <begin position="168"/>
        <end position="219"/>
    </location>
</feature>
<dbReference type="OrthoDB" id="194393at2157"/>
<dbReference type="Proteomes" id="UP000017840">
    <property type="component" value="Unassembled WGS sequence"/>
</dbReference>
<keyword evidence="1" id="KW-0805">Transcription regulation</keyword>
<keyword evidence="5" id="KW-1185">Reference proteome</keyword>
<evidence type="ECO:0000259" key="3">
    <source>
        <dbReference type="Pfam" id="PF04967"/>
    </source>
</evidence>
<dbReference type="InterPro" id="IPR007050">
    <property type="entry name" value="HTH_bacterioopsin"/>
</dbReference>
<accession>V4HBG8</accession>
<evidence type="ECO:0000256" key="2">
    <source>
        <dbReference type="ARBA" id="ARBA00023163"/>
    </source>
</evidence>
<organism evidence="4 5">
    <name type="scientific">Candidatus Halobonum tyrrellensis G22</name>
    <dbReference type="NCBI Taxonomy" id="1324957"/>
    <lineage>
        <taxon>Archaea</taxon>
        <taxon>Methanobacteriati</taxon>
        <taxon>Methanobacteriota</taxon>
        <taxon>Stenosarchaea group</taxon>
        <taxon>Halobacteria</taxon>
        <taxon>Halobacteriales</taxon>
        <taxon>Haloferacaceae</taxon>
        <taxon>Candidatus Halobonum</taxon>
    </lineage>
</organism>
<name>V4HBG8_9EURY</name>
<gene>
    <name evidence="4" type="ORF">K933_14918</name>
</gene>
<dbReference type="EMBL" id="ASGZ01000060">
    <property type="protein sequence ID" value="ESP87388.1"/>
    <property type="molecule type" value="Genomic_DNA"/>
</dbReference>
<dbReference type="Pfam" id="PF04967">
    <property type="entry name" value="HTH_10"/>
    <property type="match status" value="1"/>
</dbReference>
<sequence length="227" mass="25005">MREATLRIRHNGQPECEVSASHPNVTMRSVSSMTGRRAERRRIIELTGDPDAIPSFVEAFREAESIVAAESLTPLGEDRVYVALTFDATSWDGIADLLAEYGVHHRVGTVISAGWERWTLYLDSDDDLGALIDHIESRGNDVKLVRQVEMGDLDSPTQFEPLGVLSDLSPRQREALAVAVATGYYGYDRDAGIEDVADELGIGTTTAWEHLARAEGKLMGELEEYLG</sequence>
<dbReference type="PANTHER" id="PTHR34236:SF1">
    <property type="entry name" value="DIMETHYL SULFOXIDE REDUCTASE TRANSCRIPTIONAL ACTIVATOR"/>
    <property type="match status" value="1"/>
</dbReference>
<dbReference type="STRING" id="1324957.K933_14918"/>
<reference evidence="4 5" key="1">
    <citation type="journal article" date="2013" name="Genome Announc.">
        <title>Draft Genome Sequence of 'Candidatus Halobonum tyrrellensis' Strain G22, Isolated from the Hypersaline Waters of Lake Tyrrell, Australia.</title>
        <authorList>
            <person name="Ugalde J.A."/>
            <person name="Narasingarao P."/>
            <person name="Kuo S."/>
            <person name="Podell S."/>
            <person name="Allen E.E."/>
        </authorList>
    </citation>
    <scope>NUCLEOTIDE SEQUENCE [LARGE SCALE GENOMIC DNA]</scope>
    <source>
        <strain evidence="4 5">G22</strain>
    </source>
</reference>
<evidence type="ECO:0000256" key="1">
    <source>
        <dbReference type="ARBA" id="ARBA00023015"/>
    </source>
</evidence>
<keyword evidence="2" id="KW-0804">Transcription</keyword>